<keyword evidence="3 5" id="KW-1133">Transmembrane helix</keyword>
<feature type="transmembrane region" description="Helical" evidence="5">
    <location>
        <begin position="309"/>
        <end position="325"/>
    </location>
</feature>
<evidence type="ECO:0000313" key="7">
    <source>
        <dbReference type="Proteomes" id="UP001642464"/>
    </source>
</evidence>
<dbReference type="EMBL" id="CAXAMM010017369">
    <property type="protein sequence ID" value="CAK9041014.1"/>
    <property type="molecule type" value="Genomic_DNA"/>
</dbReference>
<evidence type="ECO:0000256" key="5">
    <source>
        <dbReference type="SAM" id="Phobius"/>
    </source>
</evidence>
<sequence>MPQVVHRSQDEDIPPLSFSGAWRSVALQLEVYKERPANLAFLLALCTWLAAGYRLCCGLSSADLTGICLDAKTLYFRGDLSRWLLHIFWPLEPGIIRGFLSSTLLLVFGYALEFELGTGHFLALLLGIQLGSAFILLHFGFAGCVVSFEPAFAGLAAVMHKVNPKVHSDGMGSALKLPWEVEPRWHVWVLLSFLLLQAQDFPKAFLSQIAGLVVGTLCVLREPEVWSDTFRSVARRSFSSGSAAHVVLFVFTILFMPLTVPEAPPEIWASLQAALTDGRALSPSWWSRSIPSSLPLVHMAMNQQLSPEALYISKVLLSFALPLLLSSLEMWVKGYSIFLVILLMYSMNSPVWRYPHWGFIFLAYLAVAFWKLPAAAEKRKSA</sequence>
<keyword evidence="2 5" id="KW-0812">Transmembrane</keyword>
<evidence type="ECO:0000256" key="3">
    <source>
        <dbReference type="ARBA" id="ARBA00022989"/>
    </source>
</evidence>
<evidence type="ECO:0000256" key="1">
    <source>
        <dbReference type="ARBA" id="ARBA00004141"/>
    </source>
</evidence>
<evidence type="ECO:0008006" key="8">
    <source>
        <dbReference type="Google" id="ProtNLM"/>
    </source>
</evidence>
<protein>
    <recommendedName>
        <fullName evidence="8">GPI mannosyltransferase 2</fullName>
    </recommendedName>
</protein>
<dbReference type="SUPFAM" id="SSF144091">
    <property type="entry name" value="Rhomboid-like"/>
    <property type="match status" value="1"/>
</dbReference>
<accession>A0ABP0LR22</accession>
<organism evidence="6 7">
    <name type="scientific">Durusdinium trenchii</name>
    <dbReference type="NCBI Taxonomy" id="1381693"/>
    <lineage>
        <taxon>Eukaryota</taxon>
        <taxon>Sar</taxon>
        <taxon>Alveolata</taxon>
        <taxon>Dinophyceae</taxon>
        <taxon>Suessiales</taxon>
        <taxon>Symbiodiniaceae</taxon>
        <taxon>Durusdinium</taxon>
    </lineage>
</organism>
<feature type="transmembrane region" description="Helical" evidence="5">
    <location>
        <begin position="241"/>
        <end position="260"/>
    </location>
</feature>
<keyword evidence="4 5" id="KW-0472">Membrane</keyword>
<gene>
    <name evidence="6" type="ORF">SCF082_LOCUS23752</name>
</gene>
<reference evidence="6 7" key="1">
    <citation type="submission" date="2024-02" db="EMBL/GenBank/DDBJ databases">
        <authorList>
            <person name="Chen Y."/>
            <person name="Shah S."/>
            <person name="Dougan E. K."/>
            <person name="Thang M."/>
            <person name="Chan C."/>
        </authorList>
    </citation>
    <scope>NUCLEOTIDE SEQUENCE [LARGE SCALE GENOMIC DNA]</scope>
</reference>
<evidence type="ECO:0000256" key="2">
    <source>
        <dbReference type="ARBA" id="ARBA00022692"/>
    </source>
</evidence>
<comment type="subcellular location">
    <subcellularLocation>
        <location evidence="1">Membrane</location>
        <topology evidence="1">Multi-pass membrane protein</topology>
    </subcellularLocation>
</comment>
<keyword evidence="7" id="KW-1185">Reference proteome</keyword>
<dbReference type="InterPro" id="IPR035952">
    <property type="entry name" value="Rhomboid-like_sf"/>
</dbReference>
<name>A0ABP0LR22_9DINO</name>
<feature type="transmembrane region" description="Helical" evidence="5">
    <location>
        <begin position="332"/>
        <end position="348"/>
    </location>
</feature>
<proteinExistence type="predicted"/>
<feature type="transmembrane region" description="Helical" evidence="5">
    <location>
        <begin position="354"/>
        <end position="372"/>
    </location>
</feature>
<dbReference type="Proteomes" id="UP001642464">
    <property type="component" value="Unassembled WGS sequence"/>
</dbReference>
<feature type="transmembrane region" description="Helical" evidence="5">
    <location>
        <begin position="124"/>
        <end position="148"/>
    </location>
</feature>
<evidence type="ECO:0000313" key="6">
    <source>
        <dbReference type="EMBL" id="CAK9041014.1"/>
    </source>
</evidence>
<evidence type="ECO:0000256" key="4">
    <source>
        <dbReference type="ARBA" id="ARBA00023136"/>
    </source>
</evidence>
<comment type="caution">
    <text evidence="6">The sequence shown here is derived from an EMBL/GenBank/DDBJ whole genome shotgun (WGS) entry which is preliminary data.</text>
</comment>